<reference evidence="1 2" key="1">
    <citation type="journal article" date="2014" name="PLoS Genet.">
        <title>Phylogenetically driven sequencing of extremely halophilic archaea reveals strategies for static and dynamic osmo-response.</title>
        <authorList>
            <person name="Becker E.A."/>
            <person name="Seitzer P.M."/>
            <person name="Tritt A."/>
            <person name="Larsen D."/>
            <person name="Krusor M."/>
            <person name="Yao A.I."/>
            <person name="Wu D."/>
            <person name="Madern D."/>
            <person name="Eisen J.A."/>
            <person name="Darling A.E."/>
            <person name="Facciotti M.T."/>
        </authorList>
    </citation>
    <scope>NUCLEOTIDE SEQUENCE [LARGE SCALE GENOMIC DNA]</scope>
    <source>
        <strain evidence="1 2">DSM 8989</strain>
    </source>
</reference>
<evidence type="ECO:0008006" key="3">
    <source>
        <dbReference type="Google" id="ProtNLM"/>
    </source>
</evidence>
<accession>M0N3J4</accession>
<sequence>MIVAEDADRFRLVPQPDHAHLTGQIARHWGNERFERPAPDHSMIIAAEDHDRGWRQYDLAPSIHPDGARPLGFREYPGEEWTTVYRSGVENTVAIDTYAGLLVSLHGTGLRRQGYGARCDIPDMHDDPVYADFIAEQEQLQKEVVGQLNDDDRFSRYVSADDLAFLEEIHETGAYSGHCRTWHNYLLLEIYDRLSLYLCENTPLPETTLGPVPITDGTEDSQTELHVVPTDEMAVRIEPYPFDTSPMTVSVSGRYVPKTFETQDQLTERYYRSERERLQFTIHE</sequence>
<dbReference type="OrthoDB" id="214460at2157"/>
<dbReference type="AlphaFoldDB" id="M0N3J4"/>
<protein>
    <recommendedName>
        <fullName evidence="3">DUF3891 domain-containing protein</fullName>
    </recommendedName>
</protein>
<keyword evidence="2" id="KW-1185">Reference proteome</keyword>
<dbReference type="PATRIC" id="fig|1227456.3.peg.2093"/>
<gene>
    <name evidence="1" type="ORF">C450_10353</name>
</gene>
<evidence type="ECO:0000313" key="1">
    <source>
        <dbReference type="EMBL" id="EMA52492.1"/>
    </source>
</evidence>
<dbReference type="RefSeq" id="WP_005043186.1">
    <property type="nucleotide sequence ID" value="NZ_AOME01000054.1"/>
</dbReference>
<organism evidence="1 2">
    <name type="scientific">Halococcus salifodinae DSM 8989</name>
    <dbReference type="NCBI Taxonomy" id="1227456"/>
    <lineage>
        <taxon>Archaea</taxon>
        <taxon>Methanobacteriati</taxon>
        <taxon>Methanobacteriota</taxon>
        <taxon>Stenosarchaea group</taxon>
        <taxon>Halobacteria</taxon>
        <taxon>Halobacteriales</taxon>
        <taxon>Halococcaceae</taxon>
        <taxon>Halococcus</taxon>
    </lineage>
</organism>
<name>M0N3J4_9EURY</name>
<proteinExistence type="predicted"/>
<dbReference type="Pfam" id="PF13030">
    <property type="entry name" value="DUF3891"/>
    <property type="match status" value="1"/>
</dbReference>
<dbReference type="EMBL" id="AOME01000054">
    <property type="protein sequence ID" value="EMA52492.1"/>
    <property type="molecule type" value="Genomic_DNA"/>
</dbReference>
<dbReference type="STRING" id="1227456.C450_10353"/>
<evidence type="ECO:0000313" key="2">
    <source>
        <dbReference type="Proteomes" id="UP000011625"/>
    </source>
</evidence>
<dbReference type="InterPro" id="IPR024992">
    <property type="entry name" value="DUF3891"/>
</dbReference>
<comment type="caution">
    <text evidence="1">The sequence shown here is derived from an EMBL/GenBank/DDBJ whole genome shotgun (WGS) entry which is preliminary data.</text>
</comment>
<dbReference type="Proteomes" id="UP000011625">
    <property type="component" value="Unassembled WGS sequence"/>
</dbReference>